<dbReference type="InterPro" id="IPR011010">
    <property type="entry name" value="DNA_brk_join_enz"/>
</dbReference>
<dbReference type="PROSITE" id="PS51898">
    <property type="entry name" value="TYR_RECOMBINASE"/>
    <property type="match status" value="1"/>
</dbReference>
<accession>A0A511AE80</accession>
<evidence type="ECO:0000256" key="3">
    <source>
        <dbReference type="ARBA" id="ARBA00023172"/>
    </source>
</evidence>
<sequence length="400" mass="43340">MAPAQKRTRKPTRASFGTVRQLPSGRWQARYHDAAGVRITAPGTFETKHAAEDHLATVRADRMRGTYRDHRAGLQPFGPYASEWIANGGTRGRLAAKTQALYEDLLAGPLEPLQARALSAITPADVRAWYTRTRKALQKAVKNRPGATGEARLRQAYSLLRTILNAAVKDRLISENPCQIEGAGQVNDPERPYLSPEHLATIVGAMPEKWHLPVRVAYGAHLRVGELEALQRGDYANGALRVERQRIYVRGESTITPTKTGEARTVVLPPSIAAEVEAYLASTTGFPKSPLFPRRDGQAITGNALGHAWRKAARGVGLGQFHVHDLRHASLTAAAQAGGTTRELMARAGHRTARAALIYQHAAEERSAVLAEAMDALAGGAIAGRSSRLEAVLRLELPGT</sequence>
<keyword evidence="2" id="KW-0238">DNA-binding</keyword>
<dbReference type="Proteomes" id="UP000321225">
    <property type="component" value="Unassembled WGS sequence"/>
</dbReference>
<reference evidence="5 6" key="1">
    <citation type="submission" date="2019-07" db="EMBL/GenBank/DDBJ databases">
        <title>Whole genome shotgun sequence of Microbacterium aerolatum NBRC 103071.</title>
        <authorList>
            <person name="Hosoyama A."/>
            <person name="Uohara A."/>
            <person name="Ohji S."/>
            <person name="Ichikawa N."/>
        </authorList>
    </citation>
    <scope>NUCLEOTIDE SEQUENCE [LARGE SCALE GENOMIC DNA]</scope>
    <source>
        <strain evidence="5 6">NBRC 103071</strain>
    </source>
</reference>
<gene>
    <name evidence="5" type="ORF">MAE01_08690</name>
</gene>
<dbReference type="EMBL" id="BJUW01000003">
    <property type="protein sequence ID" value="GEK85693.1"/>
    <property type="molecule type" value="Genomic_DNA"/>
</dbReference>
<dbReference type="Gene3D" id="1.10.150.130">
    <property type="match status" value="1"/>
</dbReference>
<keyword evidence="3" id="KW-0233">DNA recombination</keyword>
<dbReference type="Pfam" id="PF00589">
    <property type="entry name" value="Phage_integrase"/>
    <property type="match status" value="1"/>
</dbReference>
<dbReference type="SUPFAM" id="SSF56349">
    <property type="entry name" value="DNA breaking-rejoining enzymes"/>
    <property type="match status" value="1"/>
</dbReference>
<evidence type="ECO:0000313" key="6">
    <source>
        <dbReference type="Proteomes" id="UP000321225"/>
    </source>
</evidence>
<dbReference type="Pfam" id="PF26003">
    <property type="entry name" value="Integrase_N_phage"/>
    <property type="match status" value="1"/>
</dbReference>
<keyword evidence="6" id="KW-1185">Reference proteome</keyword>
<organism evidence="5 6">
    <name type="scientific">Microbacterium aerolatum</name>
    <dbReference type="NCBI Taxonomy" id="153731"/>
    <lineage>
        <taxon>Bacteria</taxon>
        <taxon>Bacillati</taxon>
        <taxon>Actinomycetota</taxon>
        <taxon>Actinomycetes</taxon>
        <taxon>Micrococcales</taxon>
        <taxon>Microbacteriaceae</taxon>
        <taxon>Microbacterium</taxon>
    </lineage>
</organism>
<comment type="similarity">
    <text evidence="1">Belongs to the 'phage' integrase family.</text>
</comment>
<proteinExistence type="inferred from homology"/>
<dbReference type="InterPro" id="IPR058717">
    <property type="entry name" value="Phage_L5_Integrase_N"/>
</dbReference>
<dbReference type="GO" id="GO:0003677">
    <property type="term" value="F:DNA binding"/>
    <property type="evidence" value="ECO:0007669"/>
    <property type="project" value="UniProtKB-KW"/>
</dbReference>
<protein>
    <submittedName>
        <fullName evidence="5">Putative prophage phiRv2 integrase</fullName>
    </submittedName>
</protein>
<dbReference type="InterPro" id="IPR013762">
    <property type="entry name" value="Integrase-like_cat_sf"/>
</dbReference>
<dbReference type="RefSeq" id="WP_147038324.1">
    <property type="nucleotide sequence ID" value="NZ_BJUW01000003.1"/>
</dbReference>
<dbReference type="AlphaFoldDB" id="A0A511AE80"/>
<dbReference type="PANTHER" id="PTHR30349">
    <property type="entry name" value="PHAGE INTEGRASE-RELATED"/>
    <property type="match status" value="1"/>
</dbReference>
<dbReference type="InterPro" id="IPR050090">
    <property type="entry name" value="Tyrosine_recombinase_XerCD"/>
</dbReference>
<dbReference type="InterPro" id="IPR010998">
    <property type="entry name" value="Integrase_recombinase_N"/>
</dbReference>
<evidence type="ECO:0000256" key="2">
    <source>
        <dbReference type="ARBA" id="ARBA00023125"/>
    </source>
</evidence>
<evidence type="ECO:0000256" key="1">
    <source>
        <dbReference type="ARBA" id="ARBA00008857"/>
    </source>
</evidence>
<dbReference type="Gene3D" id="1.10.443.10">
    <property type="entry name" value="Intergrase catalytic core"/>
    <property type="match status" value="1"/>
</dbReference>
<evidence type="ECO:0000313" key="5">
    <source>
        <dbReference type="EMBL" id="GEK85693.1"/>
    </source>
</evidence>
<feature type="domain" description="Tyr recombinase" evidence="4">
    <location>
        <begin position="189"/>
        <end position="372"/>
    </location>
</feature>
<dbReference type="OrthoDB" id="1822491at2"/>
<name>A0A511AE80_9MICO</name>
<dbReference type="PANTHER" id="PTHR30349:SF64">
    <property type="entry name" value="PROPHAGE INTEGRASE INTD-RELATED"/>
    <property type="match status" value="1"/>
</dbReference>
<dbReference type="GO" id="GO:0015074">
    <property type="term" value="P:DNA integration"/>
    <property type="evidence" value="ECO:0007669"/>
    <property type="project" value="InterPro"/>
</dbReference>
<dbReference type="InterPro" id="IPR002104">
    <property type="entry name" value="Integrase_catalytic"/>
</dbReference>
<evidence type="ECO:0000259" key="4">
    <source>
        <dbReference type="PROSITE" id="PS51898"/>
    </source>
</evidence>
<dbReference type="GO" id="GO:0006310">
    <property type="term" value="P:DNA recombination"/>
    <property type="evidence" value="ECO:0007669"/>
    <property type="project" value="UniProtKB-KW"/>
</dbReference>
<comment type="caution">
    <text evidence="5">The sequence shown here is derived from an EMBL/GenBank/DDBJ whole genome shotgun (WGS) entry which is preliminary data.</text>
</comment>